<proteinExistence type="predicted"/>
<dbReference type="EMBL" id="JADIMY010000128">
    <property type="protein sequence ID" value="MBO8428239.1"/>
    <property type="molecule type" value="Genomic_DNA"/>
</dbReference>
<protein>
    <submittedName>
        <fullName evidence="1">Uncharacterized protein</fullName>
    </submittedName>
</protein>
<comment type="caution">
    <text evidence="1">The sequence shown here is derived from an EMBL/GenBank/DDBJ whole genome shotgun (WGS) entry which is preliminary data.</text>
</comment>
<gene>
    <name evidence="1" type="ORF">IAC58_06830</name>
</gene>
<organism evidence="1 2">
    <name type="scientific">Candidatus Onthovivens merdipullorum</name>
    <dbReference type="NCBI Taxonomy" id="2840889"/>
    <lineage>
        <taxon>Bacteria</taxon>
        <taxon>Bacillati</taxon>
        <taxon>Bacillota</taxon>
        <taxon>Bacilli</taxon>
        <taxon>Bacillales</taxon>
        <taxon>Candidatus Onthovivens</taxon>
    </lineage>
</organism>
<reference evidence="1" key="1">
    <citation type="submission" date="2020-10" db="EMBL/GenBank/DDBJ databases">
        <authorList>
            <person name="Gilroy R."/>
        </authorList>
    </citation>
    <scope>NUCLEOTIDE SEQUENCE</scope>
    <source>
        <strain evidence="1">11159</strain>
    </source>
</reference>
<dbReference type="Proteomes" id="UP000823613">
    <property type="component" value="Unassembled WGS sequence"/>
</dbReference>
<name>A0A9D9GXB3_9BACL</name>
<dbReference type="AlphaFoldDB" id="A0A9D9GXB3"/>
<evidence type="ECO:0000313" key="2">
    <source>
        <dbReference type="Proteomes" id="UP000823613"/>
    </source>
</evidence>
<dbReference type="Gene3D" id="3.40.960.10">
    <property type="entry name" value="VSR Endonuclease"/>
    <property type="match status" value="1"/>
</dbReference>
<evidence type="ECO:0000313" key="1">
    <source>
        <dbReference type="EMBL" id="MBO8428239.1"/>
    </source>
</evidence>
<reference evidence="1" key="2">
    <citation type="journal article" date="2021" name="PeerJ">
        <title>Extensive microbial diversity within the chicken gut microbiome revealed by metagenomics and culture.</title>
        <authorList>
            <person name="Gilroy R."/>
            <person name="Ravi A."/>
            <person name="Getino M."/>
            <person name="Pursley I."/>
            <person name="Horton D.L."/>
            <person name="Alikhan N.F."/>
            <person name="Baker D."/>
            <person name="Gharbi K."/>
            <person name="Hall N."/>
            <person name="Watson M."/>
            <person name="Adriaenssens E.M."/>
            <person name="Foster-Nyarko E."/>
            <person name="Jarju S."/>
            <person name="Secka A."/>
            <person name="Antonio M."/>
            <person name="Oren A."/>
            <person name="Chaudhuri R.R."/>
            <person name="La Ragione R."/>
            <person name="Hildebrand F."/>
            <person name="Pallen M.J."/>
        </authorList>
    </citation>
    <scope>NUCLEOTIDE SEQUENCE</scope>
    <source>
        <strain evidence="1">11159</strain>
    </source>
</reference>
<sequence>MDKKEMLEQKFIEKAIKKHNGKYDYSKVEYVNSYTKVCIICPKHGEFWQTPGRHLMGDNCLECGNEKRGKNRFTKEEFVEKAQEIHKNEDGTPKYDYSKVEYKNANTKVCIICKKHGEFWMTPLAHLYGAQGCPKCAGRNLTQEDILSMFREKHGDKYDYSKVIYTKMHDKVKIICPIHGEFEQTPSKHLLGQGCPKCSAIERAIHRRITKEEFIERARKIHGNKYDYSNVKYNKIIDKVKIICPIHGEFEQRGFDHLHGHGCSKCCQSSLERKIELLLKENNIEYIHQCNYKTFPWLGKLKLDFYLPKQNIAIECQGSQHFIPIEHFGGDNEFEVIKERDNRKYQFCKENNLKILYFAEIKEVDYFLGEKLIKNNNDLLVEIKK</sequence>
<accession>A0A9D9GXB3</accession>